<dbReference type="PROSITE" id="PS01268">
    <property type="entry name" value="UPF0024"/>
    <property type="match status" value="1"/>
</dbReference>
<dbReference type="RefSeq" id="WP_007998122.1">
    <property type="nucleotide sequence ID" value="NZ_AOJI01000012.1"/>
</dbReference>
<dbReference type="InterPro" id="IPR011760">
    <property type="entry name" value="PsdUridine_synth_TruD_insert"/>
</dbReference>
<dbReference type="PROSITE" id="PS50984">
    <property type="entry name" value="TRUD"/>
    <property type="match status" value="1"/>
</dbReference>
<dbReference type="InterPro" id="IPR020103">
    <property type="entry name" value="PsdUridine_synth_cat_dom_sf"/>
</dbReference>
<organism evidence="7 8">
    <name type="scientific">Halorubrum aidingense JCM 13560</name>
    <dbReference type="NCBI Taxonomy" id="1230454"/>
    <lineage>
        <taxon>Archaea</taxon>
        <taxon>Methanobacteriati</taxon>
        <taxon>Methanobacteriota</taxon>
        <taxon>Stenosarchaea group</taxon>
        <taxon>Halobacteria</taxon>
        <taxon>Halobacteriales</taxon>
        <taxon>Haloferacaceae</taxon>
        <taxon>Halorubrum</taxon>
    </lineage>
</organism>
<feature type="domain" description="TRUD" evidence="6">
    <location>
        <begin position="193"/>
        <end position="460"/>
    </location>
</feature>
<dbReference type="Proteomes" id="UP000011575">
    <property type="component" value="Unassembled WGS sequence"/>
</dbReference>
<name>M0PM67_9EURY</name>
<dbReference type="SUPFAM" id="SSF55120">
    <property type="entry name" value="Pseudouridine synthase"/>
    <property type="match status" value="1"/>
</dbReference>
<feature type="region of interest" description="Disordered" evidence="5">
    <location>
        <begin position="255"/>
        <end position="279"/>
    </location>
</feature>
<evidence type="ECO:0000256" key="5">
    <source>
        <dbReference type="SAM" id="MobiDB-lite"/>
    </source>
</evidence>
<dbReference type="Gene3D" id="1.10.1510.30">
    <property type="match status" value="1"/>
</dbReference>
<comment type="similarity">
    <text evidence="1 4">Belongs to the pseudouridine synthase TruD family.</text>
</comment>
<dbReference type="GO" id="GO:0160150">
    <property type="term" value="F:tRNA pseudouridine(13) synthase activity"/>
    <property type="evidence" value="ECO:0007669"/>
    <property type="project" value="UniProtKB-EC"/>
</dbReference>
<dbReference type="PANTHER" id="PTHR13326:SF21">
    <property type="entry name" value="PSEUDOURIDYLATE SYNTHASE PUS7L"/>
    <property type="match status" value="1"/>
</dbReference>
<accession>M0PM67</accession>
<dbReference type="Gene3D" id="3.30.2350.20">
    <property type="entry name" value="TruD, catalytic domain"/>
    <property type="match status" value="1"/>
</dbReference>
<dbReference type="InterPro" id="IPR001656">
    <property type="entry name" value="PsdUridine_synth_TruD"/>
</dbReference>
<evidence type="ECO:0000313" key="8">
    <source>
        <dbReference type="Proteomes" id="UP000011575"/>
    </source>
</evidence>
<dbReference type="InterPro" id="IPR042214">
    <property type="entry name" value="TruD_catalytic"/>
</dbReference>
<keyword evidence="3 4" id="KW-0413">Isomerase</keyword>
<feature type="active site" description="Nucleophile" evidence="4">
    <location>
        <position position="99"/>
    </location>
</feature>
<keyword evidence="2 4" id="KW-0819">tRNA processing</keyword>
<dbReference type="NCBIfam" id="NF002158">
    <property type="entry name" value="PRK00984.2-3"/>
    <property type="match status" value="1"/>
</dbReference>
<evidence type="ECO:0000256" key="1">
    <source>
        <dbReference type="ARBA" id="ARBA00007953"/>
    </source>
</evidence>
<dbReference type="PANTHER" id="PTHR13326">
    <property type="entry name" value="TRNA PSEUDOURIDINE SYNTHASE D"/>
    <property type="match status" value="1"/>
</dbReference>
<protein>
    <recommendedName>
        <fullName evidence="4">Probable tRNA pseudouridine synthase D</fullName>
        <ecNumber evidence="4">5.4.99.27</ecNumber>
    </recommendedName>
    <alternativeName>
        <fullName evidence="4">tRNA pseudouridine(13) synthase</fullName>
    </alternativeName>
    <alternativeName>
        <fullName evidence="4">tRNA pseudouridylate synthase D</fullName>
    </alternativeName>
    <alternativeName>
        <fullName evidence="4">tRNA-uridine isomerase D</fullName>
    </alternativeName>
</protein>
<evidence type="ECO:0000313" key="7">
    <source>
        <dbReference type="EMBL" id="EMA69855.1"/>
    </source>
</evidence>
<dbReference type="EMBL" id="AOJI01000012">
    <property type="protein sequence ID" value="EMA69855.1"/>
    <property type="molecule type" value="Genomic_DNA"/>
</dbReference>
<dbReference type="GO" id="GO:0003723">
    <property type="term" value="F:RNA binding"/>
    <property type="evidence" value="ECO:0007669"/>
    <property type="project" value="InterPro"/>
</dbReference>
<comment type="function">
    <text evidence="4">Could be responsible for synthesis of pseudouridine from uracil-13 in transfer RNAs.</text>
</comment>
<comment type="catalytic activity">
    <reaction evidence="4">
        <text>uridine(13) in tRNA = pseudouridine(13) in tRNA</text>
        <dbReference type="Rhea" id="RHEA:42540"/>
        <dbReference type="Rhea" id="RHEA-COMP:10105"/>
        <dbReference type="Rhea" id="RHEA-COMP:10106"/>
        <dbReference type="ChEBI" id="CHEBI:65314"/>
        <dbReference type="ChEBI" id="CHEBI:65315"/>
        <dbReference type="EC" id="5.4.99.27"/>
    </reaction>
</comment>
<dbReference type="HAMAP" id="MF_01082">
    <property type="entry name" value="TruD"/>
    <property type="match status" value="1"/>
</dbReference>
<evidence type="ECO:0000259" key="6">
    <source>
        <dbReference type="PROSITE" id="PS50984"/>
    </source>
</evidence>
<dbReference type="PIRSF" id="PIRSF037016">
    <property type="entry name" value="Pseudouridin_synth_euk_prd"/>
    <property type="match status" value="1"/>
</dbReference>
<reference evidence="7 8" key="1">
    <citation type="journal article" date="2014" name="PLoS Genet.">
        <title>Phylogenetically driven sequencing of extremely halophilic archaea reveals strategies for static and dynamic osmo-response.</title>
        <authorList>
            <person name="Becker E.A."/>
            <person name="Seitzer P.M."/>
            <person name="Tritt A."/>
            <person name="Larsen D."/>
            <person name="Krusor M."/>
            <person name="Yao A.I."/>
            <person name="Wu D."/>
            <person name="Madern D."/>
            <person name="Eisen J.A."/>
            <person name="Darling A.E."/>
            <person name="Facciotti M.T."/>
        </authorList>
    </citation>
    <scope>NUCLEOTIDE SEQUENCE [LARGE SCALE GENOMIC DNA]</scope>
    <source>
        <strain evidence="7 8">JCM 13560</strain>
    </source>
</reference>
<evidence type="ECO:0000256" key="3">
    <source>
        <dbReference type="ARBA" id="ARBA00023235"/>
    </source>
</evidence>
<dbReference type="EC" id="5.4.99.27" evidence="4"/>
<dbReference type="AlphaFoldDB" id="M0PM67"/>
<gene>
    <name evidence="4 7" type="primary">truD</name>
    <name evidence="7" type="ORF">C461_01811</name>
</gene>
<dbReference type="GO" id="GO:0031119">
    <property type="term" value="P:tRNA pseudouridine synthesis"/>
    <property type="evidence" value="ECO:0007669"/>
    <property type="project" value="UniProtKB-UniRule"/>
</dbReference>
<proteinExistence type="inferred from homology"/>
<sequence>MSSPPDLREAHPIERAVGIDHYVSVADGIGGRLRESPDDFRVRELEAFEPEPMDADRGSYPELVVRVTLRDWDTNDFARRISDALGISRERVSWAGTKDKRAVTTQLFTLREVDPEDLPAIRGAEIEPLGRAGRGLSFGDLAGNAFEIRVADAVNEAPARVADVVRDLRSFAGGAESDEEPVRPDEIPPAIVGVPNYFGQQRFGSRRPVTHVVGLAIARNDPREAVRLYAGNPAETEPDDTRAARDRVDAAFGIGRADETGTDGDESNPAGVEGSVDGTGDGDWNACLDAIPGKLRFERSMVHRLADRDVAPGAPSDHEDWWHALEAVPSNLQRLFVNAAQSFLFNRIVSERLRRGLPFDRPVAGDVVCFADGDAPDELYAPDMDRTQRVDADRVSIVSRHCARGRAFVTAPLVGTETELGGGEPGEIEREVLDAAGIEPADFELPGEFDSSGTRRAVSLRTDLEVTFEDGDPRFAFALPSGSYATVLLREFLKSEPIDL</sequence>
<evidence type="ECO:0000256" key="2">
    <source>
        <dbReference type="ARBA" id="ARBA00022694"/>
    </source>
</evidence>
<dbReference type="STRING" id="1230454.C461_01811"/>
<comment type="caution">
    <text evidence="7">The sequence shown here is derived from an EMBL/GenBank/DDBJ whole genome shotgun (WGS) entry which is preliminary data.</text>
</comment>
<evidence type="ECO:0000256" key="4">
    <source>
        <dbReference type="HAMAP-Rule" id="MF_01082"/>
    </source>
</evidence>
<dbReference type="InterPro" id="IPR020119">
    <property type="entry name" value="PsdUridine_synth_TruD_CS"/>
</dbReference>
<dbReference type="OrthoDB" id="1798at2157"/>
<dbReference type="PATRIC" id="fig|1230454.4.peg.373"/>
<dbReference type="Gene3D" id="3.30.70.3160">
    <property type="match status" value="1"/>
</dbReference>
<dbReference type="Pfam" id="PF01142">
    <property type="entry name" value="TruD"/>
    <property type="match status" value="2"/>
</dbReference>
<keyword evidence="8" id="KW-1185">Reference proteome</keyword>